<protein>
    <submittedName>
        <fullName evidence="1">Uncharacterized protein</fullName>
    </submittedName>
</protein>
<dbReference type="AlphaFoldDB" id="A0A9D1HPS0"/>
<organism evidence="1 2">
    <name type="scientific">Candidatus Fimiplasma intestinipullorum</name>
    <dbReference type="NCBI Taxonomy" id="2840825"/>
    <lineage>
        <taxon>Bacteria</taxon>
        <taxon>Bacillati</taxon>
        <taxon>Bacillota</taxon>
        <taxon>Clostridia</taxon>
        <taxon>Eubacteriales</taxon>
        <taxon>Candidatus Fimiplasma</taxon>
    </lineage>
</organism>
<comment type="caution">
    <text evidence="1">The sequence shown here is derived from an EMBL/GenBank/DDBJ whole genome shotgun (WGS) entry which is preliminary data.</text>
</comment>
<dbReference type="Proteomes" id="UP000824175">
    <property type="component" value="Unassembled WGS sequence"/>
</dbReference>
<name>A0A9D1HPS0_9FIRM</name>
<reference evidence="1" key="2">
    <citation type="journal article" date="2021" name="PeerJ">
        <title>Extensive microbial diversity within the chicken gut microbiome revealed by metagenomics and culture.</title>
        <authorList>
            <person name="Gilroy R."/>
            <person name="Ravi A."/>
            <person name="Getino M."/>
            <person name="Pursley I."/>
            <person name="Horton D.L."/>
            <person name="Alikhan N.F."/>
            <person name="Baker D."/>
            <person name="Gharbi K."/>
            <person name="Hall N."/>
            <person name="Watson M."/>
            <person name="Adriaenssens E.M."/>
            <person name="Foster-Nyarko E."/>
            <person name="Jarju S."/>
            <person name="Secka A."/>
            <person name="Antonio M."/>
            <person name="Oren A."/>
            <person name="Chaudhuri R.R."/>
            <person name="La Ragione R."/>
            <person name="Hildebrand F."/>
            <person name="Pallen M.J."/>
        </authorList>
    </citation>
    <scope>NUCLEOTIDE SEQUENCE</scope>
    <source>
        <strain evidence="1">CHK195-11698</strain>
    </source>
</reference>
<proteinExistence type="predicted"/>
<sequence>MEIKERDLEVTLPYILRLLGQRYHFQVLQPAMKMTDEQLYLKGVIEYGRMKFAFDTCLKAGIERGYPYIEMVRGKVDGPWLKGDLYELAKRYLGHLRDIKWANSRLYLMDWGNRVSQLTLADGMLTIEFF</sequence>
<evidence type="ECO:0000313" key="1">
    <source>
        <dbReference type="EMBL" id="HIU13687.1"/>
    </source>
</evidence>
<reference evidence="1" key="1">
    <citation type="submission" date="2020-10" db="EMBL/GenBank/DDBJ databases">
        <authorList>
            <person name="Gilroy R."/>
        </authorList>
    </citation>
    <scope>NUCLEOTIDE SEQUENCE</scope>
    <source>
        <strain evidence="1">CHK195-11698</strain>
    </source>
</reference>
<gene>
    <name evidence="1" type="ORF">IAD15_06415</name>
</gene>
<accession>A0A9D1HPS0</accession>
<dbReference type="EMBL" id="DVMJ01000053">
    <property type="protein sequence ID" value="HIU13687.1"/>
    <property type="molecule type" value="Genomic_DNA"/>
</dbReference>
<evidence type="ECO:0000313" key="2">
    <source>
        <dbReference type="Proteomes" id="UP000824175"/>
    </source>
</evidence>